<dbReference type="InterPro" id="IPR005846">
    <property type="entry name" value="A-D-PHexomutase_a/b/a-III"/>
</dbReference>
<dbReference type="InterPro" id="IPR036900">
    <property type="entry name" value="A-D-PHexomutase_C_sf"/>
</dbReference>
<gene>
    <name evidence="10" type="ORF">DCY43_00525</name>
</gene>
<dbReference type="Pfam" id="PF02880">
    <property type="entry name" value="PGM_PMM_III"/>
    <property type="match status" value="1"/>
</dbReference>
<evidence type="ECO:0000313" key="11">
    <source>
        <dbReference type="Proteomes" id="UP000264072"/>
    </source>
</evidence>
<reference evidence="10 11" key="1">
    <citation type="journal article" date="2018" name="Nat. Biotechnol.">
        <title>A standardized bacterial taxonomy based on genome phylogeny substantially revises the tree of life.</title>
        <authorList>
            <person name="Parks D.H."/>
            <person name="Chuvochina M."/>
            <person name="Waite D.W."/>
            <person name="Rinke C."/>
            <person name="Skarshewski A."/>
            <person name="Chaumeil P.A."/>
            <person name="Hugenholtz P."/>
        </authorList>
    </citation>
    <scope>NUCLEOTIDE SEQUENCE [LARGE SCALE GENOMIC DNA]</scope>
    <source>
        <strain evidence="10">UBA10185</strain>
    </source>
</reference>
<accession>A0A351JSF7</accession>
<evidence type="ECO:0000256" key="5">
    <source>
        <dbReference type="ARBA" id="ARBA00022842"/>
    </source>
</evidence>
<dbReference type="PANTHER" id="PTHR43771:SF1">
    <property type="entry name" value="PHOSPHOMANNOMUTASE"/>
    <property type="match status" value="1"/>
</dbReference>
<evidence type="ECO:0000256" key="6">
    <source>
        <dbReference type="ARBA" id="ARBA00023235"/>
    </source>
</evidence>
<keyword evidence="3" id="KW-0597">Phosphoprotein</keyword>
<dbReference type="Gene3D" id="3.30.310.50">
    <property type="entry name" value="Alpha-D-phosphohexomutase, C-terminal domain"/>
    <property type="match status" value="1"/>
</dbReference>
<dbReference type="PANTHER" id="PTHR43771">
    <property type="entry name" value="PHOSPHOMANNOMUTASE"/>
    <property type="match status" value="1"/>
</dbReference>
<evidence type="ECO:0000256" key="3">
    <source>
        <dbReference type="ARBA" id="ARBA00022553"/>
    </source>
</evidence>
<comment type="cofactor">
    <cofactor evidence="1">
        <name>Mg(2+)</name>
        <dbReference type="ChEBI" id="CHEBI:18420"/>
    </cofactor>
</comment>
<keyword evidence="5" id="KW-0460">Magnesium</keyword>
<feature type="domain" description="Alpha-D-phosphohexomutase alpha/beta/alpha" evidence="8">
    <location>
        <begin position="173"/>
        <end position="269"/>
    </location>
</feature>
<dbReference type="Proteomes" id="UP000264072">
    <property type="component" value="Unassembled WGS sequence"/>
</dbReference>
<comment type="caution">
    <text evidence="10">The sequence shown here is derived from an EMBL/GenBank/DDBJ whole genome shotgun (WGS) entry which is preliminary data.</text>
</comment>
<dbReference type="InterPro" id="IPR005844">
    <property type="entry name" value="A-D-PHexomutase_a/b/a-I"/>
</dbReference>
<dbReference type="InterPro" id="IPR005845">
    <property type="entry name" value="A-D-PHexomutase_a/b/a-II"/>
</dbReference>
<comment type="similarity">
    <text evidence="2">Belongs to the phosphohexose mutase family.</text>
</comment>
<dbReference type="InterPro" id="IPR005841">
    <property type="entry name" value="Alpha-D-phosphohexomutase_SF"/>
</dbReference>
<evidence type="ECO:0000256" key="1">
    <source>
        <dbReference type="ARBA" id="ARBA00001946"/>
    </source>
</evidence>
<keyword evidence="4" id="KW-0479">Metal-binding</keyword>
<dbReference type="SUPFAM" id="SSF55957">
    <property type="entry name" value="Phosphoglucomutase, C-terminal domain"/>
    <property type="match status" value="1"/>
</dbReference>
<sequence>MCQRVQCSFSPCLSSNMDYKSIFKRYDIRGKYPGELNEAVAIKLAQAYFHTIRPREVVIGYDNIYGSDIIARAFSAELITEGVKVYNVGSVTTPMLYFSSSYKNIPLSIMCTASHLGEGYTGIKPNKDGIPLEEEAVLAIKVEFDRLTTIASHDFELVPAERQPETINIYGPYVATIASLLSYPLYNYKVAVDLGNGNNAFVAEQLLHKVGIDYRAINSEVRDRDLQHPSNPKMQSNRSQLEHLIAEMGADLGVIWDGDCDRCYLVDWAGEVIPPEYVAIKIAGLLKKTNSYSHITADVRASFAVERELAKEEIKVKRIQAWHVPIKYEMEQDPTIGFGFEVSGHYVFKDFFKIDDGLLAFLLFIEALENLKLDFKADLSKFHSTYYIPEEMNFTSPISEEELKAKLPVKYKDGLINLVDGVSIDYPTWRFNIRASRTEPILRLNISGTNRAEVGAHLADIERIVGGKKLAS</sequence>
<evidence type="ECO:0000259" key="9">
    <source>
        <dbReference type="Pfam" id="PF02880"/>
    </source>
</evidence>
<evidence type="ECO:0000256" key="2">
    <source>
        <dbReference type="ARBA" id="ARBA00010231"/>
    </source>
</evidence>
<dbReference type="Pfam" id="PF02879">
    <property type="entry name" value="PGM_PMM_II"/>
    <property type="match status" value="1"/>
</dbReference>
<evidence type="ECO:0000256" key="4">
    <source>
        <dbReference type="ARBA" id="ARBA00022723"/>
    </source>
</evidence>
<dbReference type="InterPro" id="IPR016055">
    <property type="entry name" value="A-D-PHexomutase_a/b/a-I/II/III"/>
</dbReference>
<dbReference type="GO" id="GO:0005975">
    <property type="term" value="P:carbohydrate metabolic process"/>
    <property type="evidence" value="ECO:0007669"/>
    <property type="project" value="InterPro"/>
</dbReference>
<proteinExistence type="inferred from homology"/>
<feature type="domain" description="Alpha-D-phosphohexomutase alpha/beta/alpha" evidence="9">
    <location>
        <begin position="278"/>
        <end position="372"/>
    </location>
</feature>
<dbReference type="PRINTS" id="PR00509">
    <property type="entry name" value="PGMPMM"/>
</dbReference>
<name>A0A351JSF7_UNCKA</name>
<dbReference type="GO" id="GO:0016868">
    <property type="term" value="F:intramolecular phosphotransferase activity"/>
    <property type="evidence" value="ECO:0007669"/>
    <property type="project" value="InterPro"/>
</dbReference>
<evidence type="ECO:0008006" key="12">
    <source>
        <dbReference type="Google" id="ProtNLM"/>
    </source>
</evidence>
<protein>
    <recommendedName>
        <fullName evidence="12">Phosphomannomutase/phosphoglucomutase</fullName>
    </recommendedName>
</protein>
<dbReference type="Pfam" id="PF02878">
    <property type="entry name" value="PGM_PMM_I"/>
    <property type="match status" value="1"/>
</dbReference>
<dbReference type="GO" id="GO:0046872">
    <property type="term" value="F:metal ion binding"/>
    <property type="evidence" value="ECO:0007669"/>
    <property type="project" value="UniProtKB-KW"/>
</dbReference>
<evidence type="ECO:0000259" key="8">
    <source>
        <dbReference type="Pfam" id="PF02879"/>
    </source>
</evidence>
<dbReference type="AlphaFoldDB" id="A0A351JSF7"/>
<dbReference type="Gene3D" id="3.40.120.10">
    <property type="entry name" value="Alpha-D-Glucose-1,6-Bisphosphate, subunit A, domain 3"/>
    <property type="match status" value="3"/>
</dbReference>
<evidence type="ECO:0000259" key="7">
    <source>
        <dbReference type="Pfam" id="PF02878"/>
    </source>
</evidence>
<keyword evidence="6" id="KW-0413">Isomerase</keyword>
<feature type="domain" description="Alpha-D-phosphohexomutase alpha/beta/alpha" evidence="7">
    <location>
        <begin position="21"/>
        <end position="147"/>
    </location>
</feature>
<dbReference type="SUPFAM" id="SSF53738">
    <property type="entry name" value="Phosphoglucomutase, first 3 domains"/>
    <property type="match status" value="3"/>
</dbReference>
<dbReference type="EMBL" id="DNHX01000005">
    <property type="protein sequence ID" value="HAZ29227.1"/>
    <property type="molecule type" value="Genomic_DNA"/>
</dbReference>
<organism evidence="10 11">
    <name type="scientific">candidate division WWE3 bacterium</name>
    <dbReference type="NCBI Taxonomy" id="2053526"/>
    <lineage>
        <taxon>Bacteria</taxon>
        <taxon>Katanobacteria</taxon>
    </lineage>
</organism>
<evidence type="ECO:0000313" key="10">
    <source>
        <dbReference type="EMBL" id="HAZ29227.1"/>
    </source>
</evidence>